<feature type="domain" description="FAD-binding PCMH-type" evidence="12">
    <location>
        <begin position="593"/>
        <end position="772"/>
    </location>
</feature>
<dbReference type="Pfam" id="PF02913">
    <property type="entry name" value="FAD-oxidase_C"/>
    <property type="match status" value="1"/>
</dbReference>
<dbReference type="PROSITE" id="PS00625">
    <property type="entry name" value="RCC1_1"/>
    <property type="match status" value="1"/>
</dbReference>
<evidence type="ECO:0000256" key="3">
    <source>
        <dbReference type="ARBA" id="ARBA00022490"/>
    </source>
</evidence>
<dbReference type="PROSITE" id="PS00626">
    <property type="entry name" value="RCC1_2"/>
    <property type="match status" value="2"/>
</dbReference>
<proteinExistence type="inferred from homology"/>
<dbReference type="InterPro" id="IPR001353">
    <property type="entry name" value="Proteasome_sua/b"/>
</dbReference>
<dbReference type="SUPFAM" id="SSF56176">
    <property type="entry name" value="FAD-binding/transporter-associated domain-like"/>
    <property type="match status" value="1"/>
</dbReference>
<dbReference type="FunFam" id="3.30.70.2190:FF:000001">
    <property type="entry name" value="D-2-hydroxyglutarate dehydrogenase mitochondrial"/>
    <property type="match status" value="1"/>
</dbReference>
<dbReference type="Pfam" id="PF10584">
    <property type="entry name" value="Proteasome_A_N"/>
    <property type="match status" value="1"/>
</dbReference>
<organism evidence="13 14">
    <name type="scientific">Verticillium longisporum</name>
    <name type="common">Verticillium dahliae var. longisporum</name>
    <dbReference type="NCBI Taxonomy" id="100787"/>
    <lineage>
        <taxon>Eukaryota</taxon>
        <taxon>Fungi</taxon>
        <taxon>Dikarya</taxon>
        <taxon>Ascomycota</taxon>
        <taxon>Pezizomycotina</taxon>
        <taxon>Sordariomycetes</taxon>
        <taxon>Hypocreomycetidae</taxon>
        <taxon>Glomerellales</taxon>
        <taxon>Plectosphaerellaceae</taxon>
        <taxon>Verticillium</taxon>
    </lineage>
</organism>
<feature type="compositionally biased region" description="Acidic residues" evidence="11">
    <location>
        <begin position="115"/>
        <end position="124"/>
    </location>
</feature>
<keyword evidence="4" id="KW-0285">Flavoprotein</keyword>
<feature type="repeat" description="RCC1" evidence="9">
    <location>
        <begin position="317"/>
        <end position="384"/>
    </location>
</feature>
<dbReference type="InterPro" id="IPR016167">
    <property type="entry name" value="FAD-bd_PCMH_sub1"/>
</dbReference>
<dbReference type="InterPro" id="IPR000408">
    <property type="entry name" value="Reg_chr_condens"/>
</dbReference>
<dbReference type="InterPro" id="IPR000426">
    <property type="entry name" value="Proteasome_asu_N"/>
</dbReference>
<evidence type="ECO:0000256" key="10">
    <source>
        <dbReference type="PROSITE-ProRule" id="PRU00808"/>
    </source>
</evidence>
<feature type="repeat" description="RCC1" evidence="9">
    <location>
        <begin position="260"/>
        <end position="316"/>
    </location>
</feature>
<dbReference type="InterPro" id="IPR016169">
    <property type="entry name" value="FAD-bd_PCMH_sub2"/>
</dbReference>
<comment type="subcellular location">
    <subcellularLocation>
        <location evidence="2">Cytoplasm</location>
    </subcellularLocation>
</comment>
<evidence type="ECO:0000256" key="2">
    <source>
        <dbReference type="ARBA" id="ARBA00004496"/>
    </source>
</evidence>
<dbReference type="GO" id="GO:0005739">
    <property type="term" value="C:mitochondrion"/>
    <property type="evidence" value="ECO:0007669"/>
    <property type="project" value="TreeGrafter"/>
</dbReference>
<dbReference type="InterPro" id="IPR009091">
    <property type="entry name" value="RCC1/BLIP-II"/>
</dbReference>
<comment type="similarity">
    <text evidence="10">Belongs to the peptidase T1A family.</text>
</comment>
<evidence type="ECO:0000313" key="13">
    <source>
        <dbReference type="EMBL" id="CRK24538.1"/>
    </source>
</evidence>
<dbReference type="InterPro" id="IPR029055">
    <property type="entry name" value="Ntn_hydrolases_N"/>
</dbReference>
<comment type="cofactor">
    <cofactor evidence="1">
        <name>FAD</name>
        <dbReference type="ChEBI" id="CHEBI:57692"/>
    </cofactor>
</comment>
<dbReference type="Proteomes" id="UP000044602">
    <property type="component" value="Unassembled WGS sequence"/>
</dbReference>
<dbReference type="InterPro" id="IPR036318">
    <property type="entry name" value="FAD-bd_PCMH-like_sf"/>
</dbReference>
<dbReference type="InterPro" id="IPR051264">
    <property type="entry name" value="FAD-oxidored/transferase_4"/>
</dbReference>
<keyword evidence="7 10" id="KW-0647">Proteasome</keyword>
<gene>
    <name evidence="13" type="ORF">BN1708_014011</name>
</gene>
<dbReference type="Gene3D" id="3.60.20.10">
    <property type="entry name" value="Glutamine Phosphoribosylpyrophosphate, subunit 1, domain 1"/>
    <property type="match status" value="1"/>
</dbReference>
<keyword evidence="8" id="KW-0560">Oxidoreductase</keyword>
<dbReference type="GO" id="GO:0016614">
    <property type="term" value="F:oxidoreductase activity, acting on CH-OH group of donors"/>
    <property type="evidence" value="ECO:0007669"/>
    <property type="project" value="UniProtKB-ARBA"/>
</dbReference>
<dbReference type="PROSITE" id="PS51475">
    <property type="entry name" value="PROTEASOME_ALPHA_2"/>
    <property type="match status" value="1"/>
</dbReference>
<dbReference type="Gene3D" id="2.130.10.30">
    <property type="entry name" value="Regulator of chromosome condensation 1/beta-lactamase-inhibitor protein II"/>
    <property type="match status" value="1"/>
</dbReference>
<evidence type="ECO:0000256" key="9">
    <source>
        <dbReference type="PROSITE-ProRule" id="PRU00235"/>
    </source>
</evidence>
<dbReference type="FunFam" id="3.30.465.10:FF:000053">
    <property type="entry name" value="D-lactate dehydrogenase (Cytochrome), putative"/>
    <property type="match status" value="1"/>
</dbReference>
<dbReference type="STRING" id="100787.A0A0G4LRF7"/>
<dbReference type="FunFam" id="3.30.43.10:FF:000002">
    <property type="entry name" value="D-2-hydroxyglutarate dehydrogenase, mitochondrial"/>
    <property type="match status" value="1"/>
</dbReference>
<feature type="region of interest" description="Disordered" evidence="11">
    <location>
        <begin position="1003"/>
        <end position="1023"/>
    </location>
</feature>
<dbReference type="PROSITE" id="PS50012">
    <property type="entry name" value="RCC1_3"/>
    <property type="match status" value="4"/>
</dbReference>
<dbReference type="Pfam" id="PF25390">
    <property type="entry name" value="WD40_RLD"/>
    <property type="match status" value="1"/>
</dbReference>
<keyword evidence="3" id="KW-0963">Cytoplasm</keyword>
<feature type="region of interest" description="Disordered" evidence="11">
    <location>
        <begin position="113"/>
        <end position="133"/>
    </location>
</feature>
<dbReference type="SUPFAM" id="SSF56235">
    <property type="entry name" value="N-terminal nucleophile aminohydrolases (Ntn hydrolases)"/>
    <property type="match status" value="1"/>
</dbReference>
<evidence type="ECO:0000256" key="6">
    <source>
        <dbReference type="ARBA" id="ARBA00022827"/>
    </source>
</evidence>
<dbReference type="GO" id="GO:0019773">
    <property type="term" value="C:proteasome core complex, alpha-subunit complex"/>
    <property type="evidence" value="ECO:0007669"/>
    <property type="project" value="UniProtKB-UniRule"/>
</dbReference>
<dbReference type="GO" id="GO:0019752">
    <property type="term" value="P:carboxylic acid metabolic process"/>
    <property type="evidence" value="ECO:0007669"/>
    <property type="project" value="UniProtKB-ARBA"/>
</dbReference>
<dbReference type="CDD" id="cd03755">
    <property type="entry name" value="proteasome_alpha_type_7"/>
    <property type="match status" value="1"/>
</dbReference>
<evidence type="ECO:0000256" key="4">
    <source>
        <dbReference type="ARBA" id="ARBA00022630"/>
    </source>
</evidence>
<feature type="region of interest" description="Disordered" evidence="11">
    <location>
        <begin position="1"/>
        <end position="33"/>
    </location>
</feature>
<dbReference type="PANTHER" id="PTHR43716:SF1">
    <property type="entry name" value="D-2-HYDROXYGLUTARATE DEHYDROGENASE, MITOCHONDRIAL"/>
    <property type="match status" value="1"/>
</dbReference>
<dbReference type="Gene3D" id="3.30.43.10">
    <property type="entry name" value="Uridine Diphospho-n-acetylenolpyruvylglucosamine Reductase, domain 2"/>
    <property type="match status" value="1"/>
</dbReference>
<evidence type="ECO:0000313" key="14">
    <source>
        <dbReference type="Proteomes" id="UP000044602"/>
    </source>
</evidence>
<dbReference type="GO" id="GO:0006511">
    <property type="term" value="P:ubiquitin-dependent protein catabolic process"/>
    <property type="evidence" value="ECO:0007669"/>
    <property type="project" value="InterPro"/>
</dbReference>
<protein>
    <recommendedName>
        <fullName evidence="12">FAD-binding PCMH-type domain-containing protein</fullName>
    </recommendedName>
</protein>
<evidence type="ECO:0000256" key="11">
    <source>
        <dbReference type="SAM" id="MobiDB-lite"/>
    </source>
</evidence>
<dbReference type="Gene3D" id="3.30.465.10">
    <property type="match status" value="1"/>
</dbReference>
<dbReference type="EMBL" id="CVQH01017557">
    <property type="protein sequence ID" value="CRK24538.1"/>
    <property type="molecule type" value="Genomic_DNA"/>
</dbReference>
<feature type="repeat" description="RCC1" evidence="9">
    <location>
        <begin position="87"/>
        <end position="162"/>
    </location>
</feature>
<dbReference type="SUPFAM" id="SSF55103">
    <property type="entry name" value="FAD-linked oxidases, C-terminal domain"/>
    <property type="match status" value="1"/>
</dbReference>
<evidence type="ECO:0000256" key="7">
    <source>
        <dbReference type="ARBA" id="ARBA00022942"/>
    </source>
</evidence>
<dbReference type="SUPFAM" id="SSF50985">
    <property type="entry name" value="RCC1/BLIP-II"/>
    <property type="match status" value="1"/>
</dbReference>
<keyword evidence="5" id="KW-0677">Repeat</keyword>
<evidence type="ECO:0000256" key="5">
    <source>
        <dbReference type="ARBA" id="ARBA00022737"/>
    </source>
</evidence>
<sequence length="1824" mass="200176">MMCTSDAAVSSTRRGRVDDDPKNGSRRSPRQTANTFRFRRRRLASSIRPRPQFARCSSLEMATMESLVLVVQIACGGMHTVALTADNKIITWGVNDNCALGRDTTWDEKLRDMDAESGEEEDGELNPLESTPTQVASRHLAADAVFVQVATGDSCSFALTETGLVYGWGTFRDSKGDERFGYEADGKMITKQDKPSLIQGVQDITQLACGVEHVLALDTRGNIWGWGNNEQNQLGHPRVPQQCEIHCLREYHSFAIDKKDNVWGWGLNSFGEAGDPDTAGTNSAVLPYPMKIRTLAGKGITCLDGGAHHSAAVTLDSECFVWGRMDGGQLGFTFTPEQLQDAAQVRFDERDKPAICLRPAAVPHVGMVSHVACGTDHTLCITRDGHAYAAGFGSQGQLGLNSEEDVEVAQRVKGRDADEAVLTWSGAGGQFSVISRLIIKIKILPPFATSRHQLTHLDGERTRVSGLSEGQRMHTAMASRSSRLLPALRTTRRQALLNTTRCAAQLPVTAAPLRCLSTTVSRSASEKASGLKQIKLTSDSYPDVKRDARFGQVTPEHVAFFKDVLGPSGVIDGVTADATEDLQAFNEDWMRKYRGQSKLLLKPASTEEVSKVLKYCNDNKLAVVPQGGNTGLVGGSVPIFDEIIINMSRLNKIQSFDDVSGTLVVDAGVILETADQFLAEKGYIFPLDLGAKGSCHVGGNVATNAGGLRLLRYGSLHGNVLGLEAVLPDGTVVEDLCTLRKNNTGYDLKQLFIGGEGTVGIITKVSVICPQRSSAVNVAFFGLASFDKVQQAFKAAKGQLSEILSAFELMDAGSQQLVHRVRRDAKRPLEDEHPFYCLVETSGSNGDHDYEKLETFLEHVMSNEIVSDGVLAQDETQAKALWSWREGIPECLGHWGGTYKYDVSIPIADMYRLVEDTNERMRAAGLVGDTDEFPVVGVVGYGHMGDSNLHLNAAVRRESDAIEPDLPASKPPRRDRALILEPPEEVHPPPLLFFQHVTKVTYQQRTSRQQRTQHSAQSRFPRGNCCDNQRPKCKRCIDGGRECAGYERERVFIMATVDDAGRCSSHPPRHVSSSASSSKKGKSVTPERKKGKSISPETKKSKSNSPEGDVMELAAMEPLAPAWDDLLFVENKGVTYLVQMTVLQANVQNIGKGKKKANAKVALTPYAPSGLYFLKKGRELEVSAHSLVSLSSPDEDNGSLNGTFTFLFDHNSSFLQEAGQPTWELNQDKLSRVRKAGPESYQYFPAHHYFVRVYRQTAVMLALLNKKMTFLAEEAWCTTPWEYHPKSVLDFLLDTLVLLPGVFSRADLITPKQATLARRLEAQELLYDCLAVESQLDGWYATLNPASDPAYWAAYSADPSALPASQPLPFADAFSFRDSTTALALITYWTATLLFRATVDRVHAAVCAPVLEDFQNMYADLSPTLQIDTNRYRRPRDYAARICRSLEFALGAGVQVDALVAPLAVAHGVFRETNAVSADGALEMLWCEGFRKKLVAEGQRVAQAVMDQRPGACPITDRITTINLHDPISRHQATPDAETNYLHPTVRLNHSSQTIWLQDTTERSLAVFSPDGHVFQVEYAGEAVKRGTCAVGVKGQDVVVLGCEKRSAMKLQDTRITPSKLQLLDTHVCLAFAGLNADARILVDKARLEAQSHKLTVEDPASIEYMTKYVAGVQQRYTQSGGVRPFGISTLIVGFDNGSKVPRLYQTEPSGIYSAWKANAIGRSSKTVREFLERNYKDDMDREATIRLAIKSLLEVVQTGAKNIEIALMAPGKTIEMLPVEEIESYVKNIEEEKQEEAAKKKTGRTPGQGTAAILTRPAEGSDE</sequence>
<feature type="repeat" description="RCC1" evidence="9">
    <location>
        <begin position="163"/>
        <end position="220"/>
    </location>
</feature>
<dbReference type="InterPro" id="IPR016166">
    <property type="entry name" value="FAD-bd_PCMH"/>
</dbReference>
<dbReference type="SMART" id="SM00948">
    <property type="entry name" value="Proteasome_A_N"/>
    <property type="match status" value="1"/>
</dbReference>
<dbReference type="InterPro" id="IPR004113">
    <property type="entry name" value="FAD-bd_oxidored_4_C"/>
</dbReference>
<dbReference type="InterPro" id="IPR023332">
    <property type="entry name" value="Proteasome_alpha-type"/>
</dbReference>
<dbReference type="GO" id="GO:0071949">
    <property type="term" value="F:FAD binding"/>
    <property type="evidence" value="ECO:0007669"/>
    <property type="project" value="InterPro"/>
</dbReference>
<keyword evidence="6" id="KW-0274">FAD</keyword>
<name>A0A0G4LRF7_VERLO</name>
<dbReference type="Gene3D" id="3.30.70.2740">
    <property type="match status" value="1"/>
</dbReference>
<dbReference type="PROSITE" id="PS51387">
    <property type="entry name" value="FAD_PCMH"/>
    <property type="match status" value="1"/>
</dbReference>
<evidence type="ECO:0000259" key="12">
    <source>
        <dbReference type="PROSITE" id="PS51387"/>
    </source>
</evidence>
<dbReference type="Gene3D" id="3.30.70.2190">
    <property type="match status" value="1"/>
</dbReference>
<evidence type="ECO:0000256" key="1">
    <source>
        <dbReference type="ARBA" id="ARBA00001974"/>
    </source>
</evidence>
<dbReference type="NCBIfam" id="NF003075">
    <property type="entry name" value="PRK03996.1"/>
    <property type="match status" value="1"/>
</dbReference>
<dbReference type="InterPro" id="IPR058923">
    <property type="entry name" value="RCC1-like_dom"/>
</dbReference>
<reference evidence="14" key="1">
    <citation type="submission" date="2015-05" db="EMBL/GenBank/DDBJ databases">
        <authorList>
            <person name="Fogelqvist Johan"/>
        </authorList>
    </citation>
    <scope>NUCLEOTIDE SEQUENCE [LARGE SCALE GENOMIC DNA]</scope>
</reference>
<evidence type="ECO:0000256" key="8">
    <source>
        <dbReference type="ARBA" id="ARBA00023002"/>
    </source>
</evidence>
<feature type="region of interest" description="Disordered" evidence="11">
    <location>
        <begin position="1062"/>
        <end position="1108"/>
    </location>
</feature>
<dbReference type="FunFam" id="3.60.20.10:FF:000004">
    <property type="entry name" value="Proteasome subunit alpha type-4"/>
    <property type="match status" value="1"/>
</dbReference>
<feature type="compositionally biased region" description="Low complexity" evidence="11">
    <location>
        <begin position="1003"/>
        <end position="1019"/>
    </location>
</feature>
<dbReference type="InterPro" id="IPR016164">
    <property type="entry name" value="FAD-linked_Oxase-like_C"/>
</dbReference>
<feature type="compositionally biased region" description="Low complexity" evidence="11">
    <location>
        <begin position="1064"/>
        <end position="1078"/>
    </location>
</feature>
<dbReference type="Pfam" id="PF01565">
    <property type="entry name" value="FAD_binding_4"/>
    <property type="match status" value="1"/>
</dbReference>
<dbReference type="PANTHER" id="PTHR43716">
    <property type="entry name" value="D-2-HYDROXYGLUTARATE DEHYDROGENASE, MITOCHONDRIAL"/>
    <property type="match status" value="1"/>
</dbReference>
<dbReference type="InterPro" id="IPR006094">
    <property type="entry name" value="Oxid_FAD_bind_N"/>
</dbReference>
<accession>A0A0G4LRF7</accession>
<dbReference type="PRINTS" id="PR00633">
    <property type="entry name" value="RCCNDNSATION"/>
</dbReference>
<dbReference type="Pfam" id="PF00227">
    <property type="entry name" value="Proteasome"/>
    <property type="match status" value="1"/>
</dbReference>
<feature type="region of interest" description="Disordered" evidence="11">
    <location>
        <begin position="1797"/>
        <end position="1824"/>
    </location>
</feature>
<keyword evidence="14" id="KW-1185">Reference proteome</keyword>